<feature type="repeat" description="TPR" evidence="3">
    <location>
        <begin position="157"/>
        <end position="190"/>
    </location>
</feature>
<evidence type="ECO:0000256" key="1">
    <source>
        <dbReference type="ARBA" id="ARBA00004196"/>
    </source>
</evidence>
<evidence type="ECO:0000256" key="3">
    <source>
        <dbReference type="PROSITE-ProRule" id="PRU00339"/>
    </source>
</evidence>
<dbReference type="InterPro" id="IPR019734">
    <property type="entry name" value="TPR_rpt"/>
</dbReference>
<dbReference type="SUPFAM" id="SSF48452">
    <property type="entry name" value="TPR-like"/>
    <property type="match status" value="1"/>
</dbReference>
<dbReference type="GO" id="GO:0030313">
    <property type="term" value="C:cell envelope"/>
    <property type="evidence" value="ECO:0007669"/>
    <property type="project" value="UniProtKB-SubCell"/>
</dbReference>
<feature type="transmembrane region" description="Helical" evidence="4">
    <location>
        <begin position="6"/>
        <end position="23"/>
    </location>
</feature>
<dbReference type="EMBL" id="CP157484">
    <property type="protein sequence ID" value="XBO40017.1"/>
    <property type="molecule type" value="Genomic_DNA"/>
</dbReference>
<dbReference type="GO" id="GO:0017004">
    <property type="term" value="P:cytochrome complex assembly"/>
    <property type="evidence" value="ECO:0007669"/>
    <property type="project" value="UniProtKB-KW"/>
</dbReference>
<name>A0AAU7JIJ6_9HYPH</name>
<dbReference type="PANTHER" id="PTHR47870">
    <property type="entry name" value="CYTOCHROME C-TYPE BIOGENESIS PROTEIN CCMH"/>
    <property type="match status" value="1"/>
</dbReference>
<dbReference type="PROSITE" id="PS50005">
    <property type="entry name" value="TPR"/>
    <property type="match status" value="1"/>
</dbReference>
<keyword evidence="4" id="KW-1133">Transmembrane helix</keyword>
<keyword evidence="4" id="KW-0812">Transmembrane</keyword>
<dbReference type="AlphaFoldDB" id="A0AAU7JIJ6"/>
<reference evidence="5" key="1">
    <citation type="submission" date="2024-05" db="EMBL/GenBank/DDBJ databases">
        <authorList>
            <person name="Kim S."/>
            <person name="Heo J."/>
            <person name="Choi H."/>
            <person name="Choi Y."/>
            <person name="Kwon S.-W."/>
            <person name="Kim Y."/>
        </authorList>
    </citation>
    <scope>NUCLEOTIDE SEQUENCE</scope>
    <source>
        <strain evidence="5">KACC 23698</strain>
    </source>
</reference>
<dbReference type="PANTHER" id="PTHR47870:SF4">
    <property type="entry name" value="CYTOCHROME C-TYPE BIOGENESIS PROTEIN CYCH"/>
    <property type="match status" value="1"/>
</dbReference>
<accession>A0AAU7JIJ6</accession>
<protein>
    <submittedName>
        <fullName evidence="5">C-type cytochrome biogenesis protein CcmI</fullName>
    </submittedName>
</protein>
<dbReference type="NCBIfam" id="TIGR03142">
    <property type="entry name" value="cytochro_ccmI"/>
    <property type="match status" value="1"/>
</dbReference>
<dbReference type="RefSeq" id="WP_406856871.1">
    <property type="nucleotide sequence ID" value="NZ_CP157484.1"/>
</dbReference>
<keyword evidence="3" id="KW-0802">TPR repeat</keyword>
<evidence type="ECO:0000313" key="5">
    <source>
        <dbReference type="EMBL" id="XBO40017.1"/>
    </source>
</evidence>
<dbReference type="GO" id="GO:0005886">
    <property type="term" value="C:plasma membrane"/>
    <property type="evidence" value="ECO:0007669"/>
    <property type="project" value="TreeGrafter"/>
</dbReference>
<evidence type="ECO:0000256" key="4">
    <source>
        <dbReference type="SAM" id="Phobius"/>
    </source>
</evidence>
<proteinExistence type="predicted"/>
<evidence type="ECO:0000256" key="2">
    <source>
        <dbReference type="ARBA" id="ARBA00022748"/>
    </source>
</evidence>
<keyword evidence="4" id="KW-0472">Membrane</keyword>
<feature type="transmembrane region" description="Helical" evidence="4">
    <location>
        <begin position="96"/>
        <end position="116"/>
    </location>
</feature>
<dbReference type="InterPro" id="IPR011990">
    <property type="entry name" value="TPR-like_helical_dom_sf"/>
</dbReference>
<gene>
    <name evidence="5" type="primary">ccmI</name>
    <name evidence="5" type="ORF">ABEG18_04345</name>
</gene>
<dbReference type="InterPro" id="IPR051263">
    <property type="entry name" value="C-type_cytochrome_biogenesis"/>
</dbReference>
<dbReference type="Gene3D" id="1.25.40.10">
    <property type="entry name" value="Tetratricopeptide repeat domain"/>
    <property type="match status" value="2"/>
</dbReference>
<keyword evidence="2" id="KW-0201">Cytochrome c-type biogenesis</keyword>
<comment type="subcellular location">
    <subcellularLocation>
        <location evidence="1">Cell envelope</location>
    </subcellularLocation>
</comment>
<sequence>MLVWIIMALMTGAAVFAVIGPLGRDRPAPEASPEAATDALFYRSQIADIERDAERGLIEPAEAETAKVEAARRLLAAARRGQSDGKPSTAQGRRRLASALALVGVPLLSLGLYLGLGNPNIADQPLRDRAAKSGSELGIDQAVAKIEEHLAANPQDGRGFEVVGPVYMSRGRYDDAQRAFENAIRLLGENGERFEKLGEAQVASAEGVVTAAARQSVEKALSLDPKLVKARFYRALAFEQDGAIDQALAIYGELASEAPLGSPVRIRLNEKIASLGGSPPDQPTGPAADAIASMPAGERQDAIRSMVAGLDARLAANGADVEGWLRLVRSYMVLGEPAKARDALARARASLAGDAPGLGRIEALGRELKIEGS</sequence>
<dbReference type="InterPro" id="IPR017560">
    <property type="entry name" value="Cyt_c_biogenesis_CcmI"/>
</dbReference>
<organism evidence="5">
    <name type="scientific">Alsobacter sp. KACC 23698</name>
    <dbReference type="NCBI Taxonomy" id="3149229"/>
    <lineage>
        <taxon>Bacteria</taxon>
        <taxon>Pseudomonadati</taxon>
        <taxon>Pseudomonadota</taxon>
        <taxon>Alphaproteobacteria</taxon>
        <taxon>Hyphomicrobiales</taxon>
        <taxon>Alsobacteraceae</taxon>
        <taxon>Alsobacter</taxon>
    </lineage>
</organism>